<evidence type="ECO:0000313" key="3">
    <source>
        <dbReference type="Proteomes" id="UP000261560"/>
    </source>
</evidence>
<dbReference type="Gene3D" id="3.40.50.12700">
    <property type="match status" value="1"/>
</dbReference>
<organism evidence="2 3">
    <name type="scientific">Oryzias melastigma</name>
    <name type="common">Marine medaka</name>
    <dbReference type="NCBI Taxonomy" id="30732"/>
    <lineage>
        <taxon>Eukaryota</taxon>
        <taxon>Metazoa</taxon>
        <taxon>Chordata</taxon>
        <taxon>Craniata</taxon>
        <taxon>Vertebrata</taxon>
        <taxon>Euteleostomi</taxon>
        <taxon>Actinopterygii</taxon>
        <taxon>Neopterygii</taxon>
        <taxon>Teleostei</taxon>
        <taxon>Neoteleostei</taxon>
        <taxon>Acanthomorphata</taxon>
        <taxon>Ovalentaria</taxon>
        <taxon>Atherinomorphae</taxon>
        <taxon>Beloniformes</taxon>
        <taxon>Adrianichthyidae</taxon>
        <taxon>Oryziinae</taxon>
        <taxon>Oryzias</taxon>
    </lineage>
</organism>
<sequence length="219" mass="23733">MCSPLKPGLHMDPHASASSSQKTSPHPDPATGVPSRPSASTPAVLAPHRHLRRQTGSELRVVAQVRSTAVSPVVTSPAPASPPPLFAPTTAIIGDSIVRKVRFFDAVTRYLLGSFPSSLRRLILHSETIKKGRFSRLLSLNTWLQSASRQNGFVFINNFNLFWNRPSFYRPDGIHPSPRGSEVLTANIRHCVQTSPAPIMPTPVQTTSASVQTSLCGND</sequence>
<keyword evidence="3" id="KW-1185">Reference proteome</keyword>
<dbReference type="Ensembl" id="ENSOMET00000026515.1">
    <property type="protein sequence ID" value="ENSOMEP00000033417.1"/>
    <property type="gene ID" value="ENSOMEG00000019415.1"/>
</dbReference>
<evidence type="ECO:0008006" key="4">
    <source>
        <dbReference type="Google" id="ProtNLM"/>
    </source>
</evidence>
<dbReference type="GeneTree" id="ENSGT01130000278695"/>
<dbReference type="PaxDb" id="30732-ENSOMEP00000033417"/>
<feature type="region of interest" description="Disordered" evidence="1">
    <location>
        <begin position="1"/>
        <end position="51"/>
    </location>
</feature>
<proteinExistence type="predicted"/>
<evidence type="ECO:0000256" key="1">
    <source>
        <dbReference type="SAM" id="MobiDB-lite"/>
    </source>
</evidence>
<dbReference type="Proteomes" id="UP000261560">
    <property type="component" value="Unplaced"/>
</dbReference>
<reference evidence="2" key="1">
    <citation type="submission" date="2025-08" db="UniProtKB">
        <authorList>
            <consortium name="Ensembl"/>
        </authorList>
    </citation>
    <scope>IDENTIFICATION</scope>
</reference>
<protein>
    <recommendedName>
        <fullName evidence="4">SGNH hydrolase-type esterase domain-containing protein</fullName>
    </recommendedName>
</protein>
<reference evidence="2" key="2">
    <citation type="submission" date="2025-09" db="UniProtKB">
        <authorList>
            <consortium name="Ensembl"/>
        </authorList>
    </citation>
    <scope>IDENTIFICATION</scope>
</reference>
<dbReference type="AlphaFoldDB" id="A0A3B3DTD7"/>
<feature type="compositionally biased region" description="Polar residues" evidence="1">
    <location>
        <begin position="203"/>
        <end position="219"/>
    </location>
</feature>
<feature type="region of interest" description="Disordered" evidence="1">
    <location>
        <begin position="197"/>
        <end position="219"/>
    </location>
</feature>
<name>A0A3B3DTD7_ORYME</name>
<evidence type="ECO:0000313" key="2">
    <source>
        <dbReference type="Ensembl" id="ENSOMEP00000033417.1"/>
    </source>
</evidence>
<accession>A0A3B3DTD7</accession>
<dbReference type="SUPFAM" id="SSF52266">
    <property type="entry name" value="SGNH hydrolase"/>
    <property type="match status" value="1"/>
</dbReference>